<comment type="caution">
    <text evidence="1">The sequence shown here is derived from an EMBL/GenBank/DDBJ whole genome shotgun (WGS) entry which is preliminary data.</text>
</comment>
<sequence length="69" mass="8077">MRTDYNSILPQGVLFNLKEIESHGIIKIDMLKKLVLKKQIEFIKIGRKVHIARSELIRYLESRTVKAVI</sequence>
<dbReference type="RefSeq" id="WP_128985428.1">
    <property type="nucleotide sequence ID" value="NZ_PDJZ01000001.1"/>
</dbReference>
<gene>
    <name evidence="1" type="ORF">CRU90_01130</name>
</gene>
<name>A0A4V1LW03_9BACT</name>
<dbReference type="OrthoDB" id="5346538at2"/>
<evidence type="ECO:0000313" key="1">
    <source>
        <dbReference type="EMBL" id="RXJ85895.1"/>
    </source>
</evidence>
<dbReference type="EMBL" id="PDJZ01000001">
    <property type="protein sequence ID" value="RXJ85895.1"/>
    <property type="molecule type" value="Genomic_DNA"/>
</dbReference>
<proteinExistence type="predicted"/>
<dbReference type="Proteomes" id="UP000290870">
    <property type="component" value="Unassembled WGS sequence"/>
</dbReference>
<accession>A0A4V1LW03</accession>
<dbReference type="AlphaFoldDB" id="A0A4V1LW03"/>
<evidence type="ECO:0000313" key="2">
    <source>
        <dbReference type="Proteomes" id="UP000290870"/>
    </source>
</evidence>
<reference evidence="1 2" key="1">
    <citation type="submission" date="2017-10" db="EMBL/GenBank/DDBJ databases">
        <title>Genomics of the genus Arcobacter.</title>
        <authorList>
            <person name="Perez-Cataluna A."/>
            <person name="Figueras M.J."/>
        </authorList>
    </citation>
    <scope>NUCLEOTIDE SEQUENCE [LARGE SCALE GENOMIC DNA]</scope>
    <source>
        <strain evidence="1 2">F26</strain>
    </source>
</reference>
<organism evidence="1 2">
    <name type="scientific">Arcobacter cloacae</name>
    <dbReference type="NCBI Taxonomy" id="1054034"/>
    <lineage>
        <taxon>Bacteria</taxon>
        <taxon>Pseudomonadati</taxon>
        <taxon>Campylobacterota</taxon>
        <taxon>Epsilonproteobacteria</taxon>
        <taxon>Campylobacterales</taxon>
        <taxon>Arcobacteraceae</taxon>
        <taxon>Arcobacter</taxon>
    </lineage>
</organism>
<protein>
    <submittedName>
        <fullName evidence="1">FAD-binding protein</fullName>
    </submittedName>
</protein>